<dbReference type="RefSeq" id="WP_013490367.1">
    <property type="nucleotide sequence ID" value="NC_014829.1"/>
</dbReference>
<dbReference type="PROSITE" id="PS50928">
    <property type="entry name" value="ABC_TM1"/>
    <property type="match status" value="1"/>
</dbReference>
<dbReference type="InterPro" id="IPR035906">
    <property type="entry name" value="MetI-like_sf"/>
</dbReference>
<accession>E6TU05</accession>
<dbReference type="HOGENOM" id="CLU_016047_1_1_9"/>
<protein>
    <submittedName>
        <fullName evidence="9">Binding-protein-dependent transport systems inner membrane component</fullName>
    </submittedName>
</protein>
<keyword evidence="10" id="KW-1185">Reference proteome</keyword>
<sequence>MSKQSLPLRGTAGESGKHLFLLVAAFITLIPIFWMLATSVKTPSDVFSGNLFIPSTFSLDGYRQVFQEIPFLRWFLNSSIITVIQTGGQLLVAICAAYAFSHFRFRGRELLFFFVLMTMMIPPQVGMVPTYMIINQMGLVNSFAGVILPQLASGYAIFLLRQTFLTIPKDLGEAAKIDGCNPLQIMWHVYVRLSFTVLVALGLILFVNNWNDYHWPLLVLSDKELQTLPVAFVQFREEHNLDWVPTMAVATLAILPILLLYLIAQKKFVEGMTHTGLKG</sequence>
<evidence type="ECO:0000256" key="5">
    <source>
        <dbReference type="ARBA" id="ARBA00022989"/>
    </source>
</evidence>
<dbReference type="AlphaFoldDB" id="E6TU05"/>
<dbReference type="SUPFAM" id="SSF161098">
    <property type="entry name" value="MetI-like"/>
    <property type="match status" value="1"/>
</dbReference>
<dbReference type="GO" id="GO:0055085">
    <property type="term" value="P:transmembrane transport"/>
    <property type="evidence" value="ECO:0007669"/>
    <property type="project" value="InterPro"/>
</dbReference>
<evidence type="ECO:0000259" key="8">
    <source>
        <dbReference type="PROSITE" id="PS50928"/>
    </source>
</evidence>
<feature type="domain" description="ABC transmembrane type-1" evidence="8">
    <location>
        <begin position="75"/>
        <end position="264"/>
    </location>
</feature>
<comment type="subcellular location">
    <subcellularLocation>
        <location evidence="1 7">Cell membrane</location>
        <topology evidence="1 7">Multi-pass membrane protein</topology>
    </subcellularLocation>
</comment>
<dbReference type="Proteomes" id="UP000001401">
    <property type="component" value="Chromosome"/>
</dbReference>
<dbReference type="STRING" id="649639.Bcell_3796"/>
<evidence type="ECO:0000256" key="4">
    <source>
        <dbReference type="ARBA" id="ARBA00022692"/>
    </source>
</evidence>
<feature type="transmembrane region" description="Helical" evidence="7">
    <location>
        <begin position="74"/>
        <end position="98"/>
    </location>
</feature>
<evidence type="ECO:0000313" key="10">
    <source>
        <dbReference type="Proteomes" id="UP000001401"/>
    </source>
</evidence>
<feature type="transmembrane region" description="Helical" evidence="7">
    <location>
        <begin position="140"/>
        <end position="160"/>
    </location>
</feature>
<comment type="similarity">
    <text evidence="7">Belongs to the binding-protein-dependent transport system permease family.</text>
</comment>
<organism evidence="9 10">
    <name type="scientific">Evansella cellulosilytica (strain ATCC 21833 / DSM 2522 / FERM P-1141 / JCM 9156 / N-4)</name>
    <name type="common">Bacillus cellulosilyticus</name>
    <dbReference type="NCBI Taxonomy" id="649639"/>
    <lineage>
        <taxon>Bacteria</taxon>
        <taxon>Bacillati</taxon>
        <taxon>Bacillota</taxon>
        <taxon>Bacilli</taxon>
        <taxon>Bacillales</taxon>
        <taxon>Bacillaceae</taxon>
        <taxon>Evansella</taxon>
    </lineage>
</organism>
<dbReference type="eggNOG" id="COG0395">
    <property type="taxonomic scope" value="Bacteria"/>
</dbReference>
<dbReference type="Pfam" id="PF00528">
    <property type="entry name" value="BPD_transp_1"/>
    <property type="match status" value="1"/>
</dbReference>
<gene>
    <name evidence="9" type="ordered locus">Bcell_3796</name>
</gene>
<name>E6TU05_EVAC2</name>
<evidence type="ECO:0000256" key="2">
    <source>
        <dbReference type="ARBA" id="ARBA00022448"/>
    </source>
</evidence>
<evidence type="ECO:0000256" key="6">
    <source>
        <dbReference type="ARBA" id="ARBA00023136"/>
    </source>
</evidence>
<feature type="transmembrane region" description="Helical" evidence="7">
    <location>
        <begin position="243"/>
        <end position="264"/>
    </location>
</feature>
<dbReference type="PANTHER" id="PTHR43744">
    <property type="entry name" value="ABC TRANSPORTER PERMEASE PROTEIN MG189-RELATED-RELATED"/>
    <property type="match status" value="1"/>
</dbReference>
<dbReference type="OrthoDB" id="9771544at2"/>
<proteinExistence type="inferred from homology"/>
<keyword evidence="2 7" id="KW-0813">Transport</keyword>
<dbReference type="CDD" id="cd06261">
    <property type="entry name" value="TM_PBP2"/>
    <property type="match status" value="1"/>
</dbReference>
<dbReference type="EMBL" id="CP002394">
    <property type="protein sequence ID" value="ADU32036.1"/>
    <property type="molecule type" value="Genomic_DNA"/>
</dbReference>
<evidence type="ECO:0000256" key="7">
    <source>
        <dbReference type="RuleBase" id="RU363032"/>
    </source>
</evidence>
<feature type="transmembrane region" description="Helical" evidence="7">
    <location>
        <begin position="189"/>
        <end position="207"/>
    </location>
</feature>
<reference evidence="9 10" key="1">
    <citation type="submission" date="2010-12" db="EMBL/GenBank/DDBJ databases">
        <title>Complete sequence of Bacillus cellulosilyticus DSM 2522.</title>
        <authorList>
            <consortium name="US DOE Joint Genome Institute"/>
            <person name="Lucas S."/>
            <person name="Copeland A."/>
            <person name="Lapidus A."/>
            <person name="Cheng J.-F."/>
            <person name="Bruce D."/>
            <person name="Goodwin L."/>
            <person name="Pitluck S."/>
            <person name="Chertkov O."/>
            <person name="Detter J.C."/>
            <person name="Han C."/>
            <person name="Tapia R."/>
            <person name="Land M."/>
            <person name="Hauser L."/>
            <person name="Jeffries C."/>
            <person name="Kyrpides N."/>
            <person name="Ivanova N."/>
            <person name="Mikhailova N."/>
            <person name="Brumm P."/>
            <person name="Mead D."/>
            <person name="Woyke T."/>
        </authorList>
    </citation>
    <scope>NUCLEOTIDE SEQUENCE [LARGE SCALE GENOMIC DNA]</scope>
    <source>
        <strain evidence="10">ATCC 21833 / DSM 2522 / FERM P-1141 / JCM 9156 / N-4</strain>
    </source>
</reference>
<dbReference type="Gene3D" id="1.10.3720.10">
    <property type="entry name" value="MetI-like"/>
    <property type="match status" value="1"/>
</dbReference>
<keyword evidence="4 7" id="KW-0812">Transmembrane</keyword>
<keyword evidence="3" id="KW-1003">Cell membrane</keyword>
<evidence type="ECO:0000256" key="1">
    <source>
        <dbReference type="ARBA" id="ARBA00004651"/>
    </source>
</evidence>
<dbReference type="KEGG" id="bco:Bcell_3796"/>
<evidence type="ECO:0000313" key="9">
    <source>
        <dbReference type="EMBL" id="ADU32036.1"/>
    </source>
</evidence>
<keyword evidence="6 7" id="KW-0472">Membrane</keyword>
<feature type="transmembrane region" description="Helical" evidence="7">
    <location>
        <begin position="110"/>
        <end position="134"/>
    </location>
</feature>
<evidence type="ECO:0000256" key="3">
    <source>
        <dbReference type="ARBA" id="ARBA00022475"/>
    </source>
</evidence>
<dbReference type="PANTHER" id="PTHR43744:SF12">
    <property type="entry name" value="ABC TRANSPORTER PERMEASE PROTEIN MG189-RELATED"/>
    <property type="match status" value="1"/>
</dbReference>
<keyword evidence="5 7" id="KW-1133">Transmembrane helix</keyword>
<feature type="transmembrane region" description="Helical" evidence="7">
    <location>
        <begin position="20"/>
        <end position="37"/>
    </location>
</feature>
<dbReference type="GO" id="GO:0005886">
    <property type="term" value="C:plasma membrane"/>
    <property type="evidence" value="ECO:0007669"/>
    <property type="project" value="UniProtKB-SubCell"/>
</dbReference>
<dbReference type="InterPro" id="IPR000515">
    <property type="entry name" value="MetI-like"/>
</dbReference>